<protein>
    <submittedName>
        <fullName evidence="2">Uncharacterized protein</fullName>
    </submittedName>
</protein>
<dbReference type="Proteomes" id="UP000199063">
    <property type="component" value="Unassembled WGS sequence"/>
</dbReference>
<dbReference type="OrthoDB" id="4330196at2"/>
<accession>A0A1G9V3I9</accession>
<evidence type="ECO:0000313" key="3">
    <source>
        <dbReference type="Proteomes" id="UP000199063"/>
    </source>
</evidence>
<keyword evidence="3" id="KW-1185">Reference proteome</keyword>
<organism evidence="2 3">
    <name type="scientific">Streptomyces wuyuanensis</name>
    <dbReference type="NCBI Taxonomy" id="1196353"/>
    <lineage>
        <taxon>Bacteria</taxon>
        <taxon>Bacillati</taxon>
        <taxon>Actinomycetota</taxon>
        <taxon>Actinomycetes</taxon>
        <taxon>Kitasatosporales</taxon>
        <taxon>Streptomycetaceae</taxon>
        <taxon>Streptomyces</taxon>
    </lineage>
</organism>
<dbReference type="GeneID" id="40834505"/>
<keyword evidence="1" id="KW-0472">Membrane</keyword>
<keyword evidence="1" id="KW-0812">Transmembrane</keyword>
<feature type="transmembrane region" description="Helical" evidence="1">
    <location>
        <begin position="73"/>
        <end position="94"/>
    </location>
</feature>
<keyword evidence="1" id="KW-1133">Transmembrane helix</keyword>
<dbReference type="AlphaFoldDB" id="A0A1G9V3I9"/>
<evidence type="ECO:0000313" key="2">
    <source>
        <dbReference type="EMBL" id="SDM66663.1"/>
    </source>
</evidence>
<dbReference type="EMBL" id="FNHI01000011">
    <property type="protein sequence ID" value="SDM66663.1"/>
    <property type="molecule type" value="Genomic_DNA"/>
</dbReference>
<sequence length="96" mass="10532">MFLIPLLLGAGLVLVGLALVTDHRGLAQRSVDTYFNPLHADPGLLRTFSRLGFEHPGTDVLRHAPLQRRLVRIWGGFASVFGLVFLVVGVVLFVRA</sequence>
<name>A0A1G9V3I9_9ACTN</name>
<evidence type="ECO:0000256" key="1">
    <source>
        <dbReference type="SAM" id="Phobius"/>
    </source>
</evidence>
<dbReference type="RefSeq" id="WP_107490260.1">
    <property type="nucleotide sequence ID" value="NZ_FNHI01000011.1"/>
</dbReference>
<proteinExistence type="predicted"/>
<reference evidence="3" key="1">
    <citation type="submission" date="2016-10" db="EMBL/GenBank/DDBJ databases">
        <authorList>
            <person name="Varghese N."/>
            <person name="Submissions S."/>
        </authorList>
    </citation>
    <scope>NUCLEOTIDE SEQUENCE [LARGE SCALE GENOMIC DNA]</scope>
    <source>
        <strain evidence="3">CGMCC 4.7042</strain>
    </source>
</reference>
<gene>
    <name evidence="2" type="ORF">SAMN05444921_111204</name>
</gene>